<dbReference type="EMBL" id="FQTY01000002">
    <property type="protein sequence ID" value="SHE43908.1"/>
    <property type="molecule type" value="Genomic_DNA"/>
</dbReference>
<gene>
    <name evidence="6" type="ORF">SAMN02745784_00679</name>
</gene>
<evidence type="ECO:0000313" key="6">
    <source>
        <dbReference type="EMBL" id="SHE43908.1"/>
    </source>
</evidence>
<evidence type="ECO:0000256" key="5">
    <source>
        <dbReference type="PIRNR" id="PIRNR017901"/>
    </source>
</evidence>
<dbReference type="GO" id="GO:0004357">
    <property type="term" value="F:glutamate-cysteine ligase activity"/>
    <property type="evidence" value="ECO:0007669"/>
    <property type="project" value="UniProtKB-UniRule"/>
</dbReference>
<dbReference type="PANTHER" id="PTHR34378">
    <property type="entry name" value="GLUTAMATE--CYSTEINE LIGASE, CHLOROPLASTIC"/>
    <property type="match status" value="1"/>
</dbReference>
<accession>A0A1M4THK6</accession>
<comment type="function">
    <text evidence="5">Catalyzes the synthesis of gamma-glutamylcysteine (gamma-GC).</text>
</comment>
<dbReference type="RefSeq" id="WP_072973126.1">
    <property type="nucleotide sequence ID" value="NZ_FQTY01000002.1"/>
</dbReference>
<organism evidence="6 7">
    <name type="scientific">Tissierella praeacuta DSM 18095</name>
    <dbReference type="NCBI Taxonomy" id="1123404"/>
    <lineage>
        <taxon>Bacteria</taxon>
        <taxon>Bacillati</taxon>
        <taxon>Bacillota</taxon>
        <taxon>Tissierellia</taxon>
        <taxon>Tissierellales</taxon>
        <taxon>Tissierellaceae</taxon>
        <taxon>Tissierella</taxon>
    </lineage>
</organism>
<dbReference type="STRING" id="1123404.SAMN02745784_00679"/>
<dbReference type="GO" id="GO:0006750">
    <property type="term" value="P:glutathione biosynthetic process"/>
    <property type="evidence" value="ECO:0007669"/>
    <property type="project" value="UniProtKB-UniRule"/>
</dbReference>
<dbReference type="SUPFAM" id="SSF55931">
    <property type="entry name" value="Glutamine synthetase/guanido kinase"/>
    <property type="match status" value="1"/>
</dbReference>
<dbReference type="EC" id="6.3.2.2" evidence="5"/>
<dbReference type="GeneID" id="90996471"/>
<dbReference type="PANTHER" id="PTHR34378:SF1">
    <property type="entry name" value="GLUTAMATE--CYSTEINE LIGASE, CHLOROPLASTIC"/>
    <property type="match status" value="1"/>
</dbReference>
<dbReference type="Pfam" id="PF04107">
    <property type="entry name" value="GCS2"/>
    <property type="match status" value="1"/>
</dbReference>
<keyword evidence="2 5" id="KW-0547">Nucleotide-binding</keyword>
<evidence type="ECO:0000313" key="7">
    <source>
        <dbReference type="Proteomes" id="UP000184114"/>
    </source>
</evidence>
<keyword evidence="1 5" id="KW-0436">Ligase</keyword>
<sequence length="434" mass="50865">MDYSKQVKEIVKYFKNSEKKVEDFKIGIEFEHYVIDKDTLKTISYYGKNGVAETLKELEKNGWKGVYEGEYILGLNKGNKIITLEPGSQLELSIDAQKDILNIEKEYIEFMEEIIPILNKKNQGLITTGYHPETKIDDIKLLPKKRYDFMFNYFKTKGSHAHNMMKGTAALQISLDFKDEEDYKKKFKVANGLSPVLYALFDNALYFEGDIWNKHGLRTYIWNNCDDDRSGIVDNALEDDFSYEKYAEYILNRPPIFIFKDKEVIPTGEKKVKELFNPNDYHEDELEHLLTMFFPDVRTKKYIEIRMMDSIPYPLNFSAVALLKGIFYNEKNLDKAYEYIKDITIEDIKKSKEDIIANGLEGKFKDKTVLETGQWLVKLGKEGLNPDEIKYILPLEKMINDNKNPYEITKEKLKDGKKKSLSWCLLNNIFEVRK</sequence>
<dbReference type="InterPro" id="IPR035434">
    <property type="entry name" value="GCL_bact_plant"/>
</dbReference>
<dbReference type="GO" id="GO:0005524">
    <property type="term" value="F:ATP binding"/>
    <property type="evidence" value="ECO:0007669"/>
    <property type="project" value="UniProtKB-UniRule"/>
</dbReference>
<evidence type="ECO:0000256" key="2">
    <source>
        <dbReference type="ARBA" id="ARBA00022741"/>
    </source>
</evidence>
<dbReference type="Gene3D" id="3.30.590.20">
    <property type="match status" value="1"/>
</dbReference>
<reference evidence="7" key="1">
    <citation type="submission" date="2016-11" db="EMBL/GenBank/DDBJ databases">
        <authorList>
            <person name="Varghese N."/>
            <person name="Submissions S."/>
        </authorList>
    </citation>
    <scope>NUCLEOTIDE SEQUENCE [LARGE SCALE GENOMIC DNA]</scope>
    <source>
        <strain evidence="7">DSM 18095</strain>
    </source>
</reference>
<comment type="similarity">
    <text evidence="5">Belongs to the glutamate--cysteine ligase type 2 family. EgtA subfamily.</text>
</comment>
<dbReference type="AlphaFoldDB" id="A0A1M4THK6"/>
<dbReference type="Proteomes" id="UP000184114">
    <property type="component" value="Unassembled WGS sequence"/>
</dbReference>
<evidence type="ECO:0000256" key="3">
    <source>
        <dbReference type="ARBA" id="ARBA00022840"/>
    </source>
</evidence>
<keyword evidence="3 5" id="KW-0067">ATP-binding</keyword>
<evidence type="ECO:0000256" key="4">
    <source>
        <dbReference type="ARBA" id="ARBA00048819"/>
    </source>
</evidence>
<dbReference type="InterPro" id="IPR014746">
    <property type="entry name" value="Gln_synth/guanido_kin_cat_dom"/>
</dbReference>
<evidence type="ECO:0000256" key="1">
    <source>
        <dbReference type="ARBA" id="ARBA00022598"/>
    </source>
</evidence>
<comment type="catalytic activity">
    <reaction evidence="4 5">
        <text>L-cysteine + L-glutamate + ATP = gamma-L-glutamyl-L-cysteine + ADP + phosphate + H(+)</text>
        <dbReference type="Rhea" id="RHEA:13285"/>
        <dbReference type="ChEBI" id="CHEBI:15378"/>
        <dbReference type="ChEBI" id="CHEBI:29985"/>
        <dbReference type="ChEBI" id="CHEBI:30616"/>
        <dbReference type="ChEBI" id="CHEBI:35235"/>
        <dbReference type="ChEBI" id="CHEBI:43474"/>
        <dbReference type="ChEBI" id="CHEBI:58173"/>
        <dbReference type="ChEBI" id="CHEBI:456216"/>
        <dbReference type="EC" id="6.3.2.2"/>
    </reaction>
</comment>
<dbReference type="InterPro" id="IPR006336">
    <property type="entry name" value="GCS2"/>
</dbReference>
<protein>
    <recommendedName>
        <fullName evidence="5">Glutamate--cysteine ligase</fullName>
        <ecNumber evidence="5">6.3.2.2</ecNumber>
    </recommendedName>
</protein>
<proteinExistence type="inferred from homology"/>
<dbReference type="PIRSF" id="PIRSF017901">
    <property type="entry name" value="GCL"/>
    <property type="match status" value="1"/>
</dbReference>
<keyword evidence="7" id="KW-1185">Reference proteome</keyword>
<name>A0A1M4THK6_9FIRM</name>